<dbReference type="InterPro" id="IPR036378">
    <property type="entry name" value="FAS1_dom_sf"/>
</dbReference>
<protein>
    <submittedName>
        <fullName evidence="3">Fasciclin domain-containing protein</fullName>
    </submittedName>
</protein>
<dbReference type="RefSeq" id="WP_120713970.1">
    <property type="nucleotide sequence ID" value="NZ_RBCJ01000005.1"/>
</dbReference>
<dbReference type="OrthoDB" id="9800666at2"/>
<dbReference type="AlphaFoldDB" id="A0A3B0BXA4"/>
<sequence>MKKYLVLFKFLPLTLILIAATSCNSDDNDGPPRSGENIVELAVATPDLSILVEALQRANLTDELEASGSFTVLAPTNAAFNTFLGQNNFTSVQDVPVDALTQILLNHVIGTELSSSDLTVLQRNYAATLASGPTEGSNLSLYFDATDGVEFNGISSVVNGGADILASNGTIHIVDAVIDLPTVVTFVGEDFNFEQLTIALTSATPGTDFATILSGEGPFTVFAPVDQAFDELLDSNPDWSSLSDIDESLLTAVLQHHVVSGNNRSSGLSEGLNLTTLEGDDITVSLQVNAPFIAVITDGSGNDDVNIGFVDIQASNGVIHLIDQVMLPDTEN</sequence>
<keyword evidence="4" id="KW-1185">Reference proteome</keyword>
<name>A0A3B0BXA4_9FLAO</name>
<dbReference type="InterPro" id="IPR000782">
    <property type="entry name" value="FAS1_domain"/>
</dbReference>
<dbReference type="SMART" id="SM00554">
    <property type="entry name" value="FAS1"/>
    <property type="match status" value="2"/>
</dbReference>
<dbReference type="Proteomes" id="UP000276603">
    <property type="component" value="Unassembled WGS sequence"/>
</dbReference>
<evidence type="ECO:0000313" key="4">
    <source>
        <dbReference type="Proteomes" id="UP000276603"/>
    </source>
</evidence>
<dbReference type="PANTHER" id="PTHR10900:SF77">
    <property type="entry name" value="FI19380P1"/>
    <property type="match status" value="1"/>
</dbReference>
<dbReference type="Gene3D" id="2.30.180.10">
    <property type="entry name" value="FAS1 domain"/>
    <property type="match status" value="2"/>
</dbReference>
<dbReference type="FunFam" id="2.30.180.10:FF:000032">
    <property type="entry name" value="Fasciclin domain-containing protein, putative"/>
    <property type="match status" value="1"/>
</dbReference>
<dbReference type="SUPFAM" id="SSF82153">
    <property type="entry name" value="FAS1 domain"/>
    <property type="match status" value="2"/>
</dbReference>
<feature type="domain" description="FAS1" evidence="2">
    <location>
        <begin position="35"/>
        <end position="178"/>
    </location>
</feature>
<feature type="chain" id="PRO_5017181008" evidence="1">
    <location>
        <begin position="20"/>
        <end position="332"/>
    </location>
</feature>
<organism evidence="3 4">
    <name type="scientific">Ulvibacterium marinum</name>
    <dbReference type="NCBI Taxonomy" id="2419782"/>
    <lineage>
        <taxon>Bacteria</taxon>
        <taxon>Pseudomonadati</taxon>
        <taxon>Bacteroidota</taxon>
        <taxon>Flavobacteriia</taxon>
        <taxon>Flavobacteriales</taxon>
        <taxon>Flavobacteriaceae</taxon>
        <taxon>Ulvibacterium</taxon>
    </lineage>
</organism>
<evidence type="ECO:0000259" key="2">
    <source>
        <dbReference type="PROSITE" id="PS50213"/>
    </source>
</evidence>
<gene>
    <name evidence="3" type="ORF">D7Z94_22965</name>
</gene>
<feature type="signal peptide" evidence="1">
    <location>
        <begin position="1"/>
        <end position="19"/>
    </location>
</feature>
<feature type="domain" description="FAS1" evidence="2">
    <location>
        <begin position="180"/>
        <end position="326"/>
    </location>
</feature>
<dbReference type="PROSITE" id="PS51257">
    <property type="entry name" value="PROKAR_LIPOPROTEIN"/>
    <property type="match status" value="1"/>
</dbReference>
<reference evidence="3 4" key="1">
    <citation type="submission" date="2018-10" db="EMBL/GenBank/DDBJ databases">
        <title>Ulvibacterium marinum gen. nov., sp. nov., a novel marine bacterium of the family Flavobacteriaceae, isolated from a culture of the green alga Ulva prolifera.</title>
        <authorList>
            <person name="Zhang Z."/>
        </authorList>
    </citation>
    <scope>NUCLEOTIDE SEQUENCE [LARGE SCALE GENOMIC DNA]</scope>
    <source>
        <strain evidence="3 4">CCMM003</strain>
    </source>
</reference>
<accession>A0A3B0BXA4</accession>
<evidence type="ECO:0000313" key="3">
    <source>
        <dbReference type="EMBL" id="RKN78073.1"/>
    </source>
</evidence>
<dbReference type="Pfam" id="PF02469">
    <property type="entry name" value="Fasciclin"/>
    <property type="match status" value="2"/>
</dbReference>
<dbReference type="PROSITE" id="PS50213">
    <property type="entry name" value="FAS1"/>
    <property type="match status" value="2"/>
</dbReference>
<dbReference type="EMBL" id="RBCJ01000005">
    <property type="protein sequence ID" value="RKN78073.1"/>
    <property type="molecule type" value="Genomic_DNA"/>
</dbReference>
<proteinExistence type="predicted"/>
<evidence type="ECO:0000256" key="1">
    <source>
        <dbReference type="SAM" id="SignalP"/>
    </source>
</evidence>
<dbReference type="InterPro" id="IPR050904">
    <property type="entry name" value="Adhesion/Biosynth-related"/>
</dbReference>
<comment type="caution">
    <text evidence="3">The sequence shown here is derived from an EMBL/GenBank/DDBJ whole genome shotgun (WGS) entry which is preliminary data.</text>
</comment>
<keyword evidence="1" id="KW-0732">Signal</keyword>
<dbReference type="PANTHER" id="PTHR10900">
    <property type="entry name" value="PERIOSTIN-RELATED"/>
    <property type="match status" value="1"/>
</dbReference>